<proteinExistence type="predicted"/>
<keyword evidence="1" id="KW-0680">Restriction system</keyword>
<keyword evidence="3" id="KW-0255">Endonuclease</keyword>
<comment type="caution">
    <text evidence="3">The sequence shown here is derived from an EMBL/GenBank/DDBJ whole genome shotgun (WGS) entry which is preliminary data.</text>
</comment>
<dbReference type="GO" id="GO:0003677">
    <property type="term" value="F:DNA binding"/>
    <property type="evidence" value="ECO:0007669"/>
    <property type="project" value="UniProtKB-KW"/>
</dbReference>
<evidence type="ECO:0000313" key="3">
    <source>
        <dbReference type="EMBL" id="RNM31619.1"/>
    </source>
</evidence>
<keyword evidence="2" id="KW-0238">DNA-binding</keyword>
<keyword evidence="3" id="KW-0540">Nuclease</keyword>
<name>A0A3N0I3M7_9FIRM</name>
<dbReference type="PANTHER" id="PTHR43140">
    <property type="entry name" value="TYPE-1 RESTRICTION ENZYME ECOKI SPECIFICITY PROTEIN"/>
    <property type="match status" value="1"/>
</dbReference>
<dbReference type="SUPFAM" id="SSF116734">
    <property type="entry name" value="DNA methylase specificity domain"/>
    <property type="match status" value="2"/>
</dbReference>
<evidence type="ECO:0000313" key="4">
    <source>
        <dbReference type="Proteomes" id="UP000276568"/>
    </source>
</evidence>
<dbReference type="PANTHER" id="PTHR43140:SF1">
    <property type="entry name" value="TYPE I RESTRICTION ENZYME ECOKI SPECIFICITY SUBUNIT"/>
    <property type="match status" value="1"/>
</dbReference>
<keyword evidence="4" id="KW-1185">Reference proteome</keyword>
<dbReference type="Gene3D" id="3.90.220.20">
    <property type="entry name" value="DNA methylase specificity domains"/>
    <property type="match status" value="2"/>
</dbReference>
<dbReference type="InterPro" id="IPR051212">
    <property type="entry name" value="Type-I_RE_S_subunit"/>
</dbReference>
<protein>
    <submittedName>
        <fullName evidence="3">Restriction endonuclease subunit S</fullName>
    </submittedName>
</protein>
<evidence type="ECO:0000256" key="1">
    <source>
        <dbReference type="ARBA" id="ARBA00022747"/>
    </source>
</evidence>
<dbReference type="AlphaFoldDB" id="A0A3N0I3M7"/>
<organism evidence="3 4">
    <name type="scientific">Absicoccus porci</name>
    <dbReference type="NCBI Taxonomy" id="2486576"/>
    <lineage>
        <taxon>Bacteria</taxon>
        <taxon>Bacillati</taxon>
        <taxon>Bacillota</taxon>
        <taxon>Erysipelotrichia</taxon>
        <taxon>Erysipelotrichales</taxon>
        <taxon>Erysipelotrichaceae</taxon>
        <taxon>Absicoccus</taxon>
    </lineage>
</organism>
<dbReference type="EMBL" id="RJQC01000001">
    <property type="protein sequence ID" value="RNM31619.1"/>
    <property type="molecule type" value="Genomic_DNA"/>
</dbReference>
<dbReference type="Proteomes" id="UP000276568">
    <property type="component" value="Unassembled WGS sequence"/>
</dbReference>
<dbReference type="InterPro" id="IPR044946">
    <property type="entry name" value="Restrct_endonuc_typeI_TRD_sf"/>
</dbReference>
<dbReference type="GO" id="GO:0009307">
    <property type="term" value="P:DNA restriction-modification system"/>
    <property type="evidence" value="ECO:0007669"/>
    <property type="project" value="UniProtKB-KW"/>
</dbReference>
<dbReference type="OrthoDB" id="9795776at2"/>
<dbReference type="GO" id="GO:0004519">
    <property type="term" value="F:endonuclease activity"/>
    <property type="evidence" value="ECO:0007669"/>
    <property type="project" value="UniProtKB-KW"/>
</dbReference>
<gene>
    <name evidence="3" type="ORF">EDX97_03440</name>
</gene>
<evidence type="ECO:0000256" key="2">
    <source>
        <dbReference type="ARBA" id="ARBA00023125"/>
    </source>
</evidence>
<dbReference type="RefSeq" id="WP_128519785.1">
    <property type="nucleotide sequence ID" value="NZ_RJQC01000001.1"/>
</dbReference>
<reference evidence="3 4" key="1">
    <citation type="submission" date="2018-11" db="EMBL/GenBank/DDBJ databases">
        <title>Clostridium sp. nov., a member of the family Erysipelotrichaceae isolated from pig faeces.</title>
        <authorList>
            <person name="Chang Y.-H."/>
        </authorList>
    </citation>
    <scope>NUCLEOTIDE SEQUENCE [LARGE SCALE GENOMIC DNA]</scope>
    <source>
        <strain evidence="3 4">YH-panp20</strain>
    </source>
</reference>
<keyword evidence="3" id="KW-0378">Hydrolase</keyword>
<sequence length="431" mass="49183">MDAMIESGIQWLGKYPASWKLKKIKYCLQERIEKNNPVQTSDILSLTAKQGVIPHDQKEGGGNKPKEDLSGYRLAYPGDIVMNSMNILSGSVGLSKYFGCVSPVYYMLRPLRNNEDVRFYNYIFQTTIFQRSLFGLGNGILMKESNNGKLNTIRMRIPMDKFGGLYIPVAPIETQRRISDYLDIQCEKIEALIANIQQQVEVLESYKKTVITECVTKGLNQSVDYKETNIQWIGKMPNHWKCVRGKYILKYIQKTTREDDGVITCFRDGEVTLRSNRREDGFTMADKEIGYQGIDVGDLVVHGMDGFAGAIGISDSRGKASPVLNVLDTEQNKRYIMYYLRSMAYSDVFLAMSTGIRVRSCDLRWNKLSELFYPVPPVDEQNRIVEHIDSVLCKVDAVITAKREQLETLDEYKKTMIYEYVTGKKEVPADA</sequence>
<accession>A0A3N0I3M7</accession>